<evidence type="ECO:0000313" key="2">
    <source>
        <dbReference type="Proteomes" id="UP000324222"/>
    </source>
</evidence>
<comment type="caution">
    <text evidence="1">The sequence shown here is derived from an EMBL/GenBank/DDBJ whole genome shotgun (WGS) entry which is preliminary data.</text>
</comment>
<dbReference type="EMBL" id="VSRR010016880">
    <property type="protein sequence ID" value="MPC59794.1"/>
    <property type="molecule type" value="Genomic_DNA"/>
</dbReference>
<dbReference type="AlphaFoldDB" id="A0A5B7GTA9"/>
<protein>
    <submittedName>
        <fullName evidence="1">Uncharacterized protein</fullName>
    </submittedName>
</protein>
<name>A0A5B7GTA9_PORTR</name>
<proteinExistence type="predicted"/>
<sequence length="67" mass="7472">MNIQTRFTNIANTKKKTNATYHRSKPATHNTEPANHIAASTAPDHAVSQSIRMSQITATYLIHLQDI</sequence>
<keyword evidence="2" id="KW-1185">Reference proteome</keyword>
<accession>A0A5B7GTA9</accession>
<dbReference type="Proteomes" id="UP000324222">
    <property type="component" value="Unassembled WGS sequence"/>
</dbReference>
<reference evidence="1 2" key="1">
    <citation type="submission" date="2019-05" db="EMBL/GenBank/DDBJ databases">
        <title>Another draft genome of Portunus trituberculatus and its Hox gene families provides insights of decapod evolution.</title>
        <authorList>
            <person name="Jeong J.-H."/>
            <person name="Song I."/>
            <person name="Kim S."/>
            <person name="Choi T."/>
            <person name="Kim D."/>
            <person name="Ryu S."/>
            <person name="Kim W."/>
        </authorList>
    </citation>
    <scope>NUCLEOTIDE SEQUENCE [LARGE SCALE GENOMIC DNA]</scope>
    <source>
        <tissue evidence="1">Muscle</tissue>
    </source>
</reference>
<organism evidence="1 2">
    <name type="scientific">Portunus trituberculatus</name>
    <name type="common">Swimming crab</name>
    <name type="synonym">Neptunus trituberculatus</name>
    <dbReference type="NCBI Taxonomy" id="210409"/>
    <lineage>
        <taxon>Eukaryota</taxon>
        <taxon>Metazoa</taxon>
        <taxon>Ecdysozoa</taxon>
        <taxon>Arthropoda</taxon>
        <taxon>Crustacea</taxon>
        <taxon>Multicrustacea</taxon>
        <taxon>Malacostraca</taxon>
        <taxon>Eumalacostraca</taxon>
        <taxon>Eucarida</taxon>
        <taxon>Decapoda</taxon>
        <taxon>Pleocyemata</taxon>
        <taxon>Brachyura</taxon>
        <taxon>Eubrachyura</taxon>
        <taxon>Portunoidea</taxon>
        <taxon>Portunidae</taxon>
        <taxon>Portuninae</taxon>
        <taxon>Portunus</taxon>
    </lineage>
</organism>
<evidence type="ECO:0000313" key="1">
    <source>
        <dbReference type="EMBL" id="MPC59794.1"/>
    </source>
</evidence>
<gene>
    <name evidence="1" type="ORF">E2C01_053822</name>
</gene>